<reference evidence="2" key="1">
    <citation type="submission" date="2009-01" db="EMBL/GenBank/DDBJ databases">
        <title>Complete sequence of Anaeromyxobacter dehalogenans 2CP-1.</title>
        <authorList>
            <consortium name="US DOE Joint Genome Institute"/>
            <person name="Lucas S."/>
            <person name="Copeland A."/>
            <person name="Lapidus A."/>
            <person name="Glavina del Rio T."/>
            <person name="Dalin E."/>
            <person name="Tice H."/>
            <person name="Bruce D."/>
            <person name="Goodwin L."/>
            <person name="Pitluck S."/>
            <person name="Saunders E."/>
            <person name="Brettin T."/>
            <person name="Detter J.C."/>
            <person name="Han C."/>
            <person name="Larimer F."/>
            <person name="Land M."/>
            <person name="Hauser L."/>
            <person name="Kyrpides N."/>
            <person name="Ovchinnikova G."/>
            <person name="Beliaev A.S."/>
            <person name="Richardson P."/>
        </authorList>
    </citation>
    <scope>NUCLEOTIDE SEQUENCE</scope>
    <source>
        <strain evidence="2">2CP-1</strain>
    </source>
</reference>
<name>B8JA52_ANAD2</name>
<keyword evidence="1" id="KW-0812">Transmembrane</keyword>
<dbReference type="KEGG" id="acp:A2cp1_2233"/>
<evidence type="ECO:0000313" key="3">
    <source>
        <dbReference type="Proteomes" id="UP000007089"/>
    </source>
</evidence>
<organism evidence="2 3">
    <name type="scientific">Anaeromyxobacter dehalogenans (strain ATCC BAA-258 / DSM 21875 / 2CP-1)</name>
    <dbReference type="NCBI Taxonomy" id="455488"/>
    <lineage>
        <taxon>Bacteria</taxon>
        <taxon>Pseudomonadati</taxon>
        <taxon>Myxococcota</taxon>
        <taxon>Myxococcia</taxon>
        <taxon>Myxococcales</taxon>
        <taxon>Cystobacterineae</taxon>
        <taxon>Anaeromyxobacteraceae</taxon>
        <taxon>Anaeromyxobacter</taxon>
    </lineage>
</organism>
<evidence type="ECO:0000313" key="2">
    <source>
        <dbReference type="EMBL" id="ACL65571.1"/>
    </source>
</evidence>
<dbReference type="SUPFAM" id="SSF55785">
    <property type="entry name" value="PYP-like sensor domain (PAS domain)"/>
    <property type="match status" value="1"/>
</dbReference>
<dbReference type="RefSeq" id="WP_012633410.1">
    <property type="nucleotide sequence ID" value="NC_011891.1"/>
</dbReference>
<gene>
    <name evidence="2" type="ordered locus">A2cp1_2233</name>
</gene>
<protein>
    <recommendedName>
        <fullName evidence="4">PAS domain-containing protein</fullName>
    </recommendedName>
</protein>
<accession>B8JA52</accession>
<keyword evidence="1" id="KW-0472">Membrane</keyword>
<keyword evidence="1" id="KW-1133">Transmembrane helix</keyword>
<dbReference type="InterPro" id="IPR035965">
    <property type="entry name" value="PAS-like_dom_sf"/>
</dbReference>
<dbReference type="EMBL" id="CP001359">
    <property type="protein sequence ID" value="ACL65571.1"/>
    <property type="molecule type" value="Genomic_DNA"/>
</dbReference>
<dbReference type="Proteomes" id="UP000007089">
    <property type="component" value="Chromosome"/>
</dbReference>
<sequence>MGIFAPVQPGQTALAIGAGTLAALAVALLVLLLRARRPGVPAEARALLAQVPGALGDAALLLDPEGFVVAGNAEAAALAGLAPDRLRGARASVILGEDLAVLQRGAARGPSAARVHLRTPGGAAPARAVVVRVSSRPPRDLAVLRPEPMVPRPTPPPLPLAPARPGAGPCSADLGAIAAALREPLARASTAASMLRLLAPRLALGAGELARLEGALGDLERRLGALAATSGAGAVRPVDLAAAFGEIAAQLPPGVRVRAALEPAPVLADEARLRAMLRELLRAVCEALPAGGELTATVAVRRGAAVLELGRAGGRGAGEAGAAALARAALGPEGARVEEETAPGRGRVLRLVLPLAAPPAAPAHAPTAGATGPRFV</sequence>
<proteinExistence type="predicted"/>
<keyword evidence="3" id="KW-1185">Reference proteome</keyword>
<dbReference type="AlphaFoldDB" id="B8JA52"/>
<evidence type="ECO:0000256" key="1">
    <source>
        <dbReference type="SAM" id="Phobius"/>
    </source>
</evidence>
<feature type="transmembrane region" description="Helical" evidence="1">
    <location>
        <begin position="12"/>
        <end position="33"/>
    </location>
</feature>
<evidence type="ECO:0008006" key="4">
    <source>
        <dbReference type="Google" id="ProtNLM"/>
    </source>
</evidence>
<dbReference type="HOGENOM" id="CLU_753636_0_0_7"/>